<dbReference type="InParanoid" id="A0A6I8Q1R8"/>
<feature type="binding site" evidence="13">
    <location>
        <position position="100"/>
    </location>
    <ligand>
        <name>S-adenosyl-L-methionine</name>
        <dbReference type="ChEBI" id="CHEBI:59789"/>
    </ligand>
</feature>
<evidence type="ECO:0000313" key="16">
    <source>
        <dbReference type="Ensembl" id="ENSXETP00000063063"/>
    </source>
</evidence>
<keyword evidence="9" id="KW-0496">Mitochondrion</keyword>
<reference evidence="16" key="1">
    <citation type="journal article" date="2010" name="Science">
        <title>The genome of the Western clawed frog Xenopus tropicalis.</title>
        <authorList>
            <person name="Hellsten U."/>
            <person name="Harland R.M."/>
            <person name="Gilchrist M.J."/>
            <person name="Hendrix D."/>
            <person name="Jurka J."/>
            <person name="Kapitonov V."/>
            <person name="Ovcharenko I."/>
            <person name="Putnam N.H."/>
            <person name="Shu S."/>
            <person name="Taher L."/>
            <person name="Blitz I.L."/>
            <person name="Blumberg B."/>
            <person name="Dichmann D.S."/>
            <person name="Dubchak I."/>
            <person name="Amaya E."/>
            <person name="Detter J.C."/>
            <person name="Fletcher R."/>
            <person name="Gerhard D.S."/>
            <person name="Goodstein D."/>
            <person name="Graves T."/>
            <person name="Grigoriev I.V."/>
            <person name="Grimwood J."/>
            <person name="Kawashima T."/>
            <person name="Lindquist E."/>
            <person name="Lucas S.M."/>
            <person name="Mead P.E."/>
            <person name="Mitros T."/>
            <person name="Ogino H."/>
            <person name="Ohta Y."/>
            <person name="Poliakov A.V."/>
            <person name="Pollet N."/>
            <person name="Robert J."/>
            <person name="Salamov A."/>
            <person name="Sater A.K."/>
            <person name="Schmutz J."/>
            <person name="Terry A."/>
            <person name="Vize P.D."/>
            <person name="Warren W.C."/>
            <person name="Wells D."/>
            <person name="Wills A."/>
            <person name="Wilson R.K."/>
            <person name="Zimmerman L.B."/>
            <person name="Zorn A.M."/>
            <person name="Grainger R."/>
            <person name="Grammer T."/>
            <person name="Khokha M.K."/>
            <person name="Richardson P.M."/>
            <person name="Rokhsar D.S."/>
        </authorList>
    </citation>
    <scope>NUCLEOTIDE SEQUENCE [LARGE SCALE GENOMIC DNA]</scope>
    <source>
        <strain evidence="16">Nigerian</strain>
    </source>
</reference>
<dbReference type="GO" id="GO:0005739">
    <property type="term" value="C:mitochondrion"/>
    <property type="evidence" value="ECO:0007669"/>
    <property type="project" value="UniProtKB-SubCell"/>
</dbReference>
<feature type="domain" description="Ribosomal RNA adenine methylase transferase N-terminal" evidence="15">
    <location>
        <begin position="105"/>
        <end position="302"/>
    </location>
</feature>
<sequence length="426" mass="48517">MGYTIFLHHTGTMSSIGGTRLGMCMQRYGPLVWASMLCCHRQGSNVASLMVPFNDATHQTGCRRMSAIAGQKNTETFVDLQDFTHELKVAEKIRKFRRFIGDPSMAKTFLKCLQPWDDRGNGPIILECDPGPGILTQTLLAAGARVVALESNKDFLPSLQLLENNMDGQLEVVHCDFFKLDPLGHGTMQPPVMYSSVLFNSLCIPEAPWIKDVPFKVFGILPQKNESTFLWKQIYNLFERNSIYRYGRIELNVFISEKQYTKLVSQPGDMRNYQALSALFQASCDIQLLHMEPWSSFLTPLRFKGAAIPRSVIVPNDHLCLVRITPRRDLFTDSLTRENGNTFIVMVKQCLGKRKAKLVDRLNSWDPGNGHKLLRQLALPEDIQTGNVSPEQYKQLFEIMECSEEFNKSWIFDETLEDLQQNAFSM</sequence>
<evidence type="ECO:0000259" key="15">
    <source>
        <dbReference type="SMART" id="SM00650"/>
    </source>
</evidence>
<keyword evidence="10" id="KW-0804">Transcription</keyword>
<dbReference type="PANTHER" id="PTHR11727">
    <property type="entry name" value="DIMETHYLADENOSINE TRANSFERASE"/>
    <property type="match status" value="1"/>
</dbReference>
<evidence type="ECO:0000256" key="6">
    <source>
        <dbReference type="ARBA" id="ARBA00022884"/>
    </source>
</evidence>
<dbReference type="FunCoup" id="A0A6I8Q1R8">
    <property type="interactions" value="1179"/>
</dbReference>
<evidence type="ECO:0000256" key="9">
    <source>
        <dbReference type="ARBA" id="ARBA00023128"/>
    </source>
</evidence>
<evidence type="ECO:0000256" key="3">
    <source>
        <dbReference type="ARBA" id="ARBA00022603"/>
    </source>
</evidence>
<reference evidence="16" key="2">
    <citation type="submission" date="2020-05" db="UniProtKB">
        <authorList>
            <consortium name="Ensembl"/>
        </authorList>
    </citation>
    <scope>IDENTIFICATION</scope>
</reference>
<keyword evidence="6 13" id="KW-0694">RNA-binding</keyword>
<evidence type="ECO:0000256" key="13">
    <source>
        <dbReference type="PROSITE-ProRule" id="PRU01026"/>
    </source>
</evidence>
<evidence type="ECO:0000256" key="14">
    <source>
        <dbReference type="RuleBase" id="RU362106"/>
    </source>
</evidence>
<evidence type="ECO:0000256" key="4">
    <source>
        <dbReference type="ARBA" id="ARBA00022679"/>
    </source>
</evidence>
<comment type="subunit">
    <text evidence="12">Homodimer. Component of the mitochondrial transcription initiation complex, composed at least of TFB2M, TFAM and POLRMT. In this complex TFAM recruits POLRMT to the promoter whereas TFB2M induces structural changes in POLRMT to enable promoter opening and trapping of the DNA non-template strand. Interacts with mitochondrial RNA polymerase POLRMT. Interacts with TFAM.</text>
</comment>
<comment type="catalytic activity">
    <reaction evidence="11">
        <text>adenosine in rRNA + S-adenosyl-L-methionine = N(6)-methyladenosine in rRNA + S-adenosyl-L-homocysteine + H(+)</text>
        <dbReference type="Rhea" id="RHEA:58728"/>
        <dbReference type="Rhea" id="RHEA-COMP:15198"/>
        <dbReference type="Rhea" id="RHEA-COMP:15199"/>
        <dbReference type="ChEBI" id="CHEBI:15378"/>
        <dbReference type="ChEBI" id="CHEBI:57856"/>
        <dbReference type="ChEBI" id="CHEBI:59789"/>
        <dbReference type="ChEBI" id="CHEBI:74411"/>
        <dbReference type="ChEBI" id="CHEBI:74449"/>
    </reaction>
</comment>
<keyword evidence="2 14" id="KW-0698">rRNA processing</keyword>
<comment type="similarity">
    <text evidence="13 14">Belongs to the class I-like SAM-binding methyltransferase superfamily. rRNA adenine N(6)-methyltransferase family.</text>
</comment>
<dbReference type="Gene3D" id="3.40.50.150">
    <property type="entry name" value="Vaccinia Virus protein VP39"/>
    <property type="match status" value="1"/>
</dbReference>
<dbReference type="InterPro" id="IPR001737">
    <property type="entry name" value="KsgA/Erm"/>
</dbReference>
<gene>
    <name evidence="16" type="primary">tfb2m</name>
</gene>
<evidence type="ECO:0000256" key="10">
    <source>
        <dbReference type="ARBA" id="ARBA00023163"/>
    </source>
</evidence>
<feature type="binding site" evidence="13">
    <location>
        <position position="150"/>
    </location>
    <ligand>
        <name>S-adenosyl-L-methionine</name>
        <dbReference type="ChEBI" id="CHEBI:59789"/>
    </ligand>
</feature>
<evidence type="ECO:0000256" key="7">
    <source>
        <dbReference type="ARBA" id="ARBA00022946"/>
    </source>
</evidence>
<dbReference type="InterPro" id="IPR029063">
    <property type="entry name" value="SAM-dependent_MTases_sf"/>
</dbReference>
<evidence type="ECO:0000256" key="5">
    <source>
        <dbReference type="ARBA" id="ARBA00022691"/>
    </source>
</evidence>
<organism evidence="16">
    <name type="scientific">Xenopus tropicalis</name>
    <name type="common">Western clawed frog</name>
    <name type="synonym">Silurana tropicalis</name>
    <dbReference type="NCBI Taxonomy" id="8364"/>
    <lineage>
        <taxon>Eukaryota</taxon>
        <taxon>Metazoa</taxon>
        <taxon>Chordata</taxon>
        <taxon>Craniata</taxon>
        <taxon>Vertebrata</taxon>
        <taxon>Euteleostomi</taxon>
        <taxon>Amphibia</taxon>
        <taxon>Batrachia</taxon>
        <taxon>Anura</taxon>
        <taxon>Pipoidea</taxon>
        <taxon>Pipidae</taxon>
        <taxon>Xenopodinae</taxon>
        <taxon>Xenopus</taxon>
        <taxon>Silurana</taxon>
    </lineage>
</organism>
<dbReference type="FunFam" id="3.40.50.150:FF:000209">
    <property type="entry name" value="rRNA adenine N(6)-methyltransferase"/>
    <property type="match status" value="1"/>
</dbReference>
<feature type="binding site" evidence="13">
    <location>
        <position position="176"/>
    </location>
    <ligand>
        <name>S-adenosyl-L-methionine</name>
        <dbReference type="ChEBI" id="CHEBI:59789"/>
    </ligand>
</feature>
<dbReference type="SMART" id="SM00650">
    <property type="entry name" value="rADc"/>
    <property type="match status" value="1"/>
</dbReference>
<protein>
    <recommendedName>
        <fullName evidence="14">rRNA adenine N(6)-methyltransferase</fullName>
        <ecNumber evidence="14">2.1.1.-</ecNumber>
    </recommendedName>
</protein>
<dbReference type="PROSITE" id="PS51689">
    <property type="entry name" value="SAM_RNA_A_N6_MT"/>
    <property type="match status" value="1"/>
</dbReference>
<evidence type="ECO:0000256" key="8">
    <source>
        <dbReference type="ARBA" id="ARBA00023015"/>
    </source>
</evidence>
<dbReference type="AlphaFoldDB" id="A0A6I8Q1R8"/>
<comment type="caution">
    <text evidence="13">Lacks conserved residue(s) required for the propagation of feature annotation.</text>
</comment>
<proteinExistence type="inferred from homology"/>
<dbReference type="Bgee" id="ENSXETG00000033343">
    <property type="expression patterns" value="Expressed in skeletal muscle tissue and 15 other cell types or tissues"/>
</dbReference>
<evidence type="ECO:0000256" key="11">
    <source>
        <dbReference type="ARBA" id="ARBA00052995"/>
    </source>
</evidence>
<dbReference type="GO" id="GO:0000179">
    <property type="term" value="F:rRNA (adenine-N6,N6-)-dimethyltransferase activity"/>
    <property type="evidence" value="ECO:0007669"/>
    <property type="project" value="UniProtKB-UniRule"/>
</dbReference>
<dbReference type="Ensembl" id="ENSXETT00000061822">
    <property type="protein sequence ID" value="ENSXETP00000063063"/>
    <property type="gene ID" value="ENSXETG00000033343"/>
</dbReference>
<accession>A0A6I8Q1R8</accession>
<evidence type="ECO:0000256" key="2">
    <source>
        <dbReference type="ARBA" id="ARBA00022552"/>
    </source>
</evidence>
<keyword evidence="8" id="KW-0805">Transcription regulation</keyword>
<name>A0A6I8Q1R8_XENTR</name>
<dbReference type="Pfam" id="PF00398">
    <property type="entry name" value="RrnaAD"/>
    <property type="match status" value="1"/>
</dbReference>
<dbReference type="InterPro" id="IPR020598">
    <property type="entry name" value="rRNA_Ade_methylase_Trfase_N"/>
</dbReference>
<dbReference type="GeneTree" id="ENSGT00950000183142"/>
<keyword evidence="5 13" id="KW-0949">S-adenosyl-L-methionine</keyword>
<comment type="subcellular location">
    <subcellularLocation>
        <location evidence="1">Mitochondrion</location>
    </subcellularLocation>
</comment>
<dbReference type="PANTHER" id="PTHR11727:SF13">
    <property type="entry name" value="DIMETHYLADENOSINE TRANSFERASE 2, MITOCHONDRIAL"/>
    <property type="match status" value="1"/>
</dbReference>
<keyword evidence="4 13" id="KW-0808">Transferase</keyword>
<dbReference type="SUPFAM" id="SSF53335">
    <property type="entry name" value="S-adenosyl-L-methionine-dependent methyltransferases"/>
    <property type="match status" value="1"/>
</dbReference>
<keyword evidence="7" id="KW-0809">Transit peptide</keyword>
<keyword evidence="3 13" id="KW-0489">Methyltransferase</keyword>
<dbReference type="GO" id="GO:0003723">
    <property type="term" value="F:RNA binding"/>
    <property type="evidence" value="ECO:0007669"/>
    <property type="project" value="UniProtKB-UniRule"/>
</dbReference>
<evidence type="ECO:0000256" key="1">
    <source>
        <dbReference type="ARBA" id="ARBA00004173"/>
    </source>
</evidence>
<evidence type="ECO:0000256" key="12">
    <source>
        <dbReference type="ARBA" id="ARBA00062295"/>
    </source>
</evidence>
<dbReference type="EC" id="2.1.1.-" evidence="14"/>